<dbReference type="EMBL" id="CP045809">
    <property type="protein sequence ID" value="QHN35273.1"/>
    <property type="molecule type" value="Genomic_DNA"/>
</dbReference>
<dbReference type="InterPro" id="IPR002347">
    <property type="entry name" value="SDR_fam"/>
</dbReference>
<dbReference type="RefSeq" id="WP_213249343.1">
    <property type="nucleotide sequence ID" value="NZ_CP045806.1"/>
</dbReference>
<dbReference type="NCBIfam" id="NF005878">
    <property type="entry name" value="PRK07825.1"/>
    <property type="match status" value="1"/>
</dbReference>
<keyword evidence="5" id="KW-1185">Reference proteome</keyword>
<dbReference type="PANTHER" id="PTHR44196">
    <property type="entry name" value="DEHYDROGENASE/REDUCTASE SDR FAMILY MEMBER 7B"/>
    <property type="match status" value="1"/>
</dbReference>
<comment type="similarity">
    <text evidence="1 3">Belongs to the short-chain dehydrogenases/reductases (SDR) family.</text>
</comment>
<sequence length="286" mass="29916">MRPIAGRTIAITGAARGIGLATAQALLDAGARVVIGDRDLAQLGVAVSELSARGQVSGHPLDVTDAESFAAFLDHARTFGDGRLDVLINNAGIMPIGAFLGQPDQTIRAAVEVNLCGVLHGCRLALPAMIEQRSGHIVNISSSAGLVAVPGQVVYAATKHAVVGLTTALADEVAPHGVDVSVVMPPFTATRLIAGTDPGAAGKPVPPSDIAAAIVKLLHKPKTHVTVPGFTRFFAPFLTMLSPRGRRWFNKRLGTDRVFLDFDTDARRDYEDRASTATGVDGRPPQ</sequence>
<evidence type="ECO:0000256" key="1">
    <source>
        <dbReference type="ARBA" id="ARBA00006484"/>
    </source>
</evidence>
<dbReference type="CDD" id="cd05233">
    <property type="entry name" value="SDR_c"/>
    <property type="match status" value="1"/>
</dbReference>
<accession>A0ABX6IHE2</accession>
<evidence type="ECO:0000256" key="2">
    <source>
        <dbReference type="ARBA" id="ARBA00023002"/>
    </source>
</evidence>
<dbReference type="SUPFAM" id="SSF51735">
    <property type="entry name" value="NAD(P)-binding Rossmann-fold domains"/>
    <property type="match status" value="1"/>
</dbReference>
<dbReference type="Proteomes" id="UP001059836">
    <property type="component" value="Chromosome"/>
</dbReference>
<evidence type="ECO:0000313" key="5">
    <source>
        <dbReference type="Proteomes" id="UP001059836"/>
    </source>
</evidence>
<dbReference type="InterPro" id="IPR020904">
    <property type="entry name" value="Sc_DH/Rdtase_CS"/>
</dbReference>
<dbReference type="Pfam" id="PF00106">
    <property type="entry name" value="adh_short"/>
    <property type="match status" value="1"/>
</dbReference>
<proteinExistence type="inferred from homology"/>
<evidence type="ECO:0000256" key="3">
    <source>
        <dbReference type="RuleBase" id="RU000363"/>
    </source>
</evidence>
<dbReference type="PRINTS" id="PR00080">
    <property type="entry name" value="SDRFAMILY"/>
</dbReference>
<dbReference type="PROSITE" id="PS00061">
    <property type="entry name" value="ADH_SHORT"/>
    <property type="match status" value="1"/>
</dbReference>
<dbReference type="PANTHER" id="PTHR44196:SF1">
    <property type="entry name" value="DEHYDROGENASE_REDUCTASE SDR FAMILY MEMBER 7B"/>
    <property type="match status" value="1"/>
</dbReference>
<dbReference type="InterPro" id="IPR036291">
    <property type="entry name" value="NAD(P)-bd_dom_sf"/>
</dbReference>
<organism evidence="4 5">
    <name type="scientific">Gordonia pseudamarae</name>
    <dbReference type="NCBI Taxonomy" id="2831662"/>
    <lineage>
        <taxon>Bacteria</taxon>
        <taxon>Bacillati</taxon>
        <taxon>Actinomycetota</taxon>
        <taxon>Actinomycetes</taxon>
        <taxon>Mycobacteriales</taxon>
        <taxon>Gordoniaceae</taxon>
        <taxon>Gordonia</taxon>
    </lineage>
</organism>
<reference evidence="4" key="1">
    <citation type="journal article" date="2021" name="Nat. Microbiol.">
        <title>Cocultivation of an ultrasmall environmental parasitic bacterium with lytic ability against bacteria associated with wastewater foams.</title>
        <authorList>
            <person name="Batinovic S."/>
            <person name="Rose J.J.A."/>
            <person name="Ratcliffe J."/>
            <person name="Seviour R.J."/>
            <person name="Petrovski S."/>
        </authorList>
    </citation>
    <scope>NUCLEOTIDE SEQUENCE</scope>
    <source>
        <strain evidence="4">CON9</strain>
    </source>
</reference>
<dbReference type="PRINTS" id="PR00081">
    <property type="entry name" value="GDHRDH"/>
</dbReference>
<dbReference type="Gene3D" id="3.40.50.720">
    <property type="entry name" value="NAD(P)-binding Rossmann-like Domain"/>
    <property type="match status" value="1"/>
</dbReference>
<name>A0ABX6IHE2_9ACTN</name>
<evidence type="ECO:0000313" key="4">
    <source>
        <dbReference type="EMBL" id="QHN35273.1"/>
    </source>
</evidence>
<protein>
    <submittedName>
        <fullName evidence="4">SDR family NAD(P)-dependent oxidoreductase</fullName>
    </submittedName>
</protein>
<gene>
    <name evidence="4" type="ORF">GII31_10590</name>
</gene>
<keyword evidence="2" id="KW-0560">Oxidoreductase</keyword>